<dbReference type="EMBL" id="LLXI01000675">
    <property type="protein sequence ID" value="PKY48834.1"/>
    <property type="molecule type" value="Genomic_DNA"/>
</dbReference>
<keyword evidence="3" id="KW-1185">Reference proteome</keyword>
<sequence length="369" mass="42486">MFTNIRSLRRNTPNIEHVLIALKTTITPIHLNPNSGARSVVATVKTSRSQRAPYAGHWRVGVGFNNVQWYKRQLSDEKNSELSHPDPRAKKNSEPSRSIFNSDDPEKKINKRSDPWMHYLDIRTDIQVSGCQQFCMTDKNITISKTRYLTLLLCVTVTRKKMSSDKSEEIPQLEDLEVEEASSSEAIGSKSLPLKRKKPISHVIELESDTDTTRLVRLVLIPNAKPPGQSWIWEYLDQYKLVRQYKRIVRCLAQVQRKNGAEQCGHFMGSDNSTGNFIAHLATHRITEESHKRKMNEVQNNGQLSQLRINEIIRDNPDIKNNRDRKFVGILIDQLVYAMTKGLAQIIDFQVIKQFNNYLLKHIIKLKSS</sequence>
<feature type="region of interest" description="Disordered" evidence="1">
    <location>
        <begin position="75"/>
        <end position="111"/>
    </location>
</feature>
<accession>A0A2I1GQM5</accession>
<organism evidence="2 3">
    <name type="scientific">Rhizophagus irregularis</name>
    <dbReference type="NCBI Taxonomy" id="588596"/>
    <lineage>
        <taxon>Eukaryota</taxon>
        <taxon>Fungi</taxon>
        <taxon>Fungi incertae sedis</taxon>
        <taxon>Mucoromycota</taxon>
        <taxon>Glomeromycotina</taxon>
        <taxon>Glomeromycetes</taxon>
        <taxon>Glomerales</taxon>
        <taxon>Glomeraceae</taxon>
        <taxon>Rhizophagus</taxon>
    </lineage>
</organism>
<gene>
    <name evidence="2" type="ORF">RhiirA4_464538</name>
</gene>
<protein>
    <submittedName>
        <fullName evidence="2">Uncharacterized protein</fullName>
    </submittedName>
</protein>
<reference evidence="2 3" key="1">
    <citation type="submission" date="2015-10" db="EMBL/GenBank/DDBJ databases">
        <title>Genome analyses suggest a sexual origin of heterokaryosis in a supposedly ancient asexual fungus.</title>
        <authorList>
            <person name="Ropars J."/>
            <person name="Sedzielewska K."/>
            <person name="Noel J."/>
            <person name="Charron P."/>
            <person name="Farinelli L."/>
            <person name="Marton T."/>
            <person name="Kruger M."/>
            <person name="Pelin A."/>
            <person name="Brachmann A."/>
            <person name="Corradi N."/>
        </authorList>
    </citation>
    <scope>NUCLEOTIDE SEQUENCE [LARGE SCALE GENOMIC DNA]</scope>
    <source>
        <strain evidence="2 3">A4</strain>
    </source>
</reference>
<feature type="compositionally biased region" description="Basic and acidic residues" evidence="1">
    <location>
        <begin position="75"/>
        <end position="94"/>
    </location>
</feature>
<dbReference type="VEuPathDB" id="FungiDB:RhiirA1_401811"/>
<dbReference type="AlphaFoldDB" id="A0A2I1GQM5"/>
<comment type="caution">
    <text evidence="2">The sequence shown here is derived from an EMBL/GenBank/DDBJ whole genome shotgun (WGS) entry which is preliminary data.</text>
</comment>
<evidence type="ECO:0000256" key="1">
    <source>
        <dbReference type="SAM" id="MobiDB-lite"/>
    </source>
</evidence>
<dbReference type="Proteomes" id="UP000234323">
    <property type="component" value="Unassembled WGS sequence"/>
</dbReference>
<evidence type="ECO:0000313" key="2">
    <source>
        <dbReference type="EMBL" id="PKY48834.1"/>
    </source>
</evidence>
<dbReference type="VEuPathDB" id="FungiDB:RhiirFUN_012099"/>
<name>A0A2I1GQM5_9GLOM</name>
<proteinExistence type="predicted"/>
<evidence type="ECO:0000313" key="3">
    <source>
        <dbReference type="Proteomes" id="UP000234323"/>
    </source>
</evidence>